<evidence type="ECO:0000313" key="2">
    <source>
        <dbReference type="Proteomes" id="UP000760860"/>
    </source>
</evidence>
<organism evidence="1 2">
    <name type="scientific">Phytophthora cactorum</name>
    <dbReference type="NCBI Taxonomy" id="29920"/>
    <lineage>
        <taxon>Eukaryota</taxon>
        <taxon>Sar</taxon>
        <taxon>Stramenopiles</taxon>
        <taxon>Oomycota</taxon>
        <taxon>Peronosporomycetes</taxon>
        <taxon>Peronosporales</taxon>
        <taxon>Peronosporaceae</taxon>
        <taxon>Phytophthora</taxon>
    </lineage>
</organism>
<sequence>MCIVLPTVNCMPSGLSESAKARKSTGVAIRQDLQCDQELEGFVTLR</sequence>
<comment type="caution">
    <text evidence="1">The sequence shown here is derived from an EMBL/GenBank/DDBJ whole genome shotgun (WGS) entry which is preliminary data.</text>
</comment>
<proteinExistence type="predicted"/>
<accession>A0A8T1HGE5</accession>
<evidence type="ECO:0000313" key="1">
    <source>
        <dbReference type="EMBL" id="KAG3211383.1"/>
    </source>
</evidence>
<name>A0A8T1HGE5_9STRA</name>
<dbReference type="EMBL" id="RCMV01000962">
    <property type="protein sequence ID" value="KAG3211383.1"/>
    <property type="molecule type" value="Genomic_DNA"/>
</dbReference>
<protein>
    <submittedName>
        <fullName evidence="1">Uncharacterized protein</fullName>
    </submittedName>
</protein>
<gene>
    <name evidence="1" type="ORF">PC129_g17650</name>
</gene>
<dbReference type="AlphaFoldDB" id="A0A8T1HGE5"/>
<dbReference type="Proteomes" id="UP000760860">
    <property type="component" value="Unassembled WGS sequence"/>
</dbReference>
<dbReference type="VEuPathDB" id="FungiDB:PC110_g1970"/>
<reference evidence="1" key="1">
    <citation type="submission" date="2018-05" db="EMBL/GenBank/DDBJ databases">
        <title>Effector identification in a new, highly contiguous assembly of the strawberry crown rot pathogen Phytophthora cactorum.</title>
        <authorList>
            <person name="Armitage A.D."/>
            <person name="Nellist C.F."/>
            <person name="Bates H."/>
            <person name="Vickerstaff R.J."/>
            <person name="Harrison R.J."/>
        </authorList>
    </citation>
    <scope>NUCLEOTIDE SEQUENCE</scope>
    <source>
        <strain evidence="1">P421</strain>
    </source>
</reference>